<evidence type="ECO:0000313" key="1">
    <source>
        <dbReference type="EMBL" id="KAG2952274.1"/>
    </source>
</evidence>
<protein>
    <submittedName>
        <fullName evidence="1">Uncharacterized protein</fullName>
    </submittedName>
</protein>
<reference evidence="1" key="1">
    <citation type="submission" date="2018-10" db="EMBL/GenBank/DDBJ databases">
        <title>Effector identification in a new, highly contiguous assembly of the strawberry crown rot pathogen Phytophthora cactorum.</title>
        <authorList>
            <person name="Armitage A.D."/>
            <person name="Nellist C.F."/>
            <person name="Bates H."/>
            <person name="Vickerstaff R.J."/>
            <person name="Harrison R.J."/>
        </authorList>
    </citation>
    <scope>NUCLEOTIDE SEQUENCE</scope>
    <source>
        <strain evidence="1">4040</strain>
    </source>
</reference>
<dbReference type="EMBL" id="RCMK01000040">
    <property type="protein sequence ID" value="KAG2952274.1"/>
    <property type="molecule type" value="Genomic_DNA"/>
</dbReference>
<name>A0A8T1EKV9_9STRA</name>
<gene>
    <name evidence="1" type="ORF">PC117_g2964</name>
</gene>
<comment type="caution">
    <text evidence="1">The sequence shown here is derived from an EMBL/GenBank/DDBJ whole genome shotgun (WGS) entry which is preliminary data.</text>
</comment>
<organism evidence="1 2">
    <name type="scientific">Phytophthora cactorum</name>
    <dbReference type="NCBI Taxonomy" id="29920"/>
    <lineage>
        <taxon>Eukaryota</taxon>
        <taxon>Sar</taxon>
        <taxon>Stramenopiles</taxon>
        <taxon>Oomycota</taxon>
        <taxon>Peronosporomycetes</taxon>
        <taxon>Peronosporales</taxon>
        <taxon>Peronosporaceae</taxon>
        <taxon>Phytophthora</taxon>
    </lineage>
</organism>
<dbReference type="Proteomes" id="UP000736787">
    <property type="component" value="Unassembled WGS sequence"/>
</dbReference>
<accession>A0A8T1EKV9</accession>
<evidence type="ECO:0000313" key="2">
    <source>
        <dbReference type="Proteomes" id="UP000736787"/>
    </source>
</evidence>
<proteinExistence type="predicted"/>
<dbReference type="AlphaFoldDB" id="A0A8T1EKV9"/>
<sequence length="86" mass="9487">MRDRVLEQRVARAHVQRNGKARTPRLLEKRCETLALLCQVLTCCQEMLVALFPATALGSPKLGPLDAAMSLDSRGDATGANLRWLL</sequence>